<evidence type="ECO:0000313" key="1">
    <source>
        <dbReference type="EMBL" id="KKB48341.1"/>
    </source>
</evidence>
<keyword evidence="2" id="KW-1185">Reference proteome</keyword>
<dbReference type="AlphaFoldDB" id="A0A0F5IS07"/>
<gene>
    <name evidence="1" type="ORF">HMPREF1536_04805</name>
</gene>
<dbReference type="PATRIC" id="fig|1203610.3.peg.4899"/>
<sequence>MQNQENVLHNPVFCLNRLTSNILGKIYSSIFVLVR</sequence>
<organism evidence="1 2">
    <name type="scientific">Parabacteroides gordonii MS-1 = DSM 23371</name>
    <dbReference type="NCBI Taxonomy" id="1203610"/>
    <lineage>
        <taxon>Bacteria</taxon>
        <taxon>Pseudomonadati</taxon>
        <taxon>Bacteroidota</taxon>
        <taxon>Bacteroidia</taxon>
        <taxon>Bacteroidales</taxon>
        <taxon>Tannerellaceae</taxon>
        <taxon>Parabacteroides</taxon>
    </lineage>
</organism>
<evidence type="ECO:0000313" key="2">
    <source>
        <dbReference type="Proteomes" id="UP000033035"/>
    </source>
</evidence>
<proteinExistence type="predicted"/>
<dbReference type="Proteomes" id="UP000033035">
    <property type="component" value="Unassembled WGS sequence"/>
</dbReference>
<dbReference type="EMBL" id="AQHW01000027">
    <property type="protein sequence ID" value="KKB48341.1"/>
    <property type="molecule type" value="Genomic_DNA"/>
</dbReference>
<protein>
    <submittedName>
        <fullName evidence="1">Uncharacterized protein</fullName>
    </submittedName>
</protein>
<name>A0A0F5IS07_9BACT</name>
<accession>A0A0F5IS07</accession>
<dbReference type="HOGENOM" id="CLU_3366325_0_0_10"/>
<comment type="caution">
    <text evidence="1">The sequence shown here is derived from an EMBL/GenBank/DDBJ whole genome shotgun (WGS) entry which is preliminary data.</text>
</comment>
<reference evidence="1 2" key="1">
    <citation type="submission" date="2013-04" db="EMBL/GenBank/DDBJ databases">
        <title>The Genome Sequence of Parabacteroides gordonii DSM 23371.</title>
        <authorList>
            <consortium name="The Broad Institute Genomics Platform"/>
            <person name="Earl A."/>
            <person name="Ward D."/>
            <person name="Feldgarden M."/>
            <person name="Gevers D."/>
            <person name="Martens E."/>
            <person name="Sakamoto M."/>
            <person name="Benno Y."/>
            <person name="Suzuki N."/>
            <person name="Matsunaga N."/>
            <person name="Koshihara K."/>
            <person name="Seki M."/>
            <person name="Komiya H."/>
            <person name="Walker B."/>
            <person name="Young S."/>
            <person name="Zeng Q."/>
            <person name="Gargeya S."/>
            <person name="Fitzgerald M."/>
            <person name="Haas B."/>
            <person name="Abouelleil A."/>
            <person name="Allen A.W."/>
            <person name="Alvarado L."/>
            <person name="Arachchi H.M."/>
            <person name="Berlin A.M."/>
            <person name="Chapman S.B."/>
            <person name="Gainer-Dewar J."/>
            <person name="Goldberg J."/>
            <person name="Griggs A."/>
            <person name="Gujja S."/>
            <person name="Hansen M."/>
            <person name="Howarth C."/>
            <person name="Imamovic A."/>
            <person name="Ireland A."/>
            <person name="Larimer J."/>
            <person name="McCowan C."/>
            <person name="Murphy C."/>
            <person name="Pearson M."/>
            <person name="Poon T.W."/>
            <person name="Priest M."/>
            <person name="Roberts A."/>
            <person name="Saif S."/>
            <person name="Shea T."/>
            <person name="Sisk P."/>
            <person name="Sykes S."/>
            <person name="Wortman J."/>
            <person name="Nusbaum C."/>
            <person name="Birren B."/>
        </authorList>
    </citation>
    <scope>NUCLEOTIDE SEQUENCE [LARGE SCALE GENOMIC DNA]</scope>
    <source>
        <strain evidence="1 2">MS-1</strain>
    </source>
</reference>